<dbReference type="GeneID" id="39981661"/>
<evidence type="ECO:0000256" key="2">
    <source>
        <dbReference type="ARBA" id="ARBA00022692"/>
    </source>
</evidence>
<sequence length="180" mass="20526">MFRRCLCPVSYNGMPQLLPLRERLKNVYFVFFGPKTNRVIVIASLFLLLISFFSSEWVMTLWYHIAEGLLTFLFVSEIGLRLAVMRNNFWESAFNVSEAVACVICLTIFFILHFSRQHASLAEHRVLIVLRYLGQLLRMAGLVASDSANLLGYDNGIQLFAGNGVKHFAADPRDGFRDVL</sequence>
<name>A0A1X0P6B3_9TRYP</name>
<dbReference type="PANTHER" id="PTHR38483">
    <property type="entry name" value="CHROMOSOME 1, WHOLE GENOME SHOTGUN SEQUENCE"/>
    <property type="match status" value="1"/>
</dbReference>
<organism evidence="6 7">
    <name type="scientific">Trypanosoma theileri</name>
    <dbReference type="NCBI Taxonomy" id="67003"/>
    <lineage>
        <taxon>Eukaryota</taxon>
        <taxon>Discoba</taxon>
        <taxon>Euglenozoa</taxon>
        <taxon>Kinetoplastea</taxon>
        <taxon>Metakinetoplastina</taxon>
        <taxon>Trypanosomatida</taxon>
        <taxon>Trypanosomatidae</taxon>
        <taxon>Trypanosoma</taxon>
    </lineage>
</organism>
<accession>A0A1X0P6B3</accession>
<reference evidence="6 7" key="1">
    <citation type="submission" date="2017-03" db="EMBL/GenBank/DDBJ databases">
        <title>An alternative strategy for trypanosome survival in the mammalian bloodstream revealed through genome and transcriptome analysis of the ubiquitous bovine parasite Trypanosoma (Megatrypanum) theileri.</title>
        <authorList>
            <person name="Kelly S."/>
            <person name="Ivens A."/>
            <person name="Mott A."/>
            <person name="O'Neill E."/>
            <person name="Emms D."/>
            <person name="Macleod O."/>
            <person name="Voorheis P."/>
            <person name="Matthews J."/>
            <person name="Matthews K."/>
            <person name="Carrington M."/>
        </authorList>
    </citation>
    <scope>NUCLEOTIDE SEQUENCE [LARGE SCALE GENOMIC DNA]</scope>
    <source>
        <strain evidence="6">Edinburgh</strain>
    </source>
</reference>
<evidence type="ECO:0000256" key="4">
    <source>
        <dbReference type="ARBA" id="ARBA00023136"/>
    </source>
</evidence>
<protein>
    <submittedName>
        <fullName evidence="6">Uncharacterized protein</fullName>
    </submittedName>
</protein>
<comment type="caution">
    <text evidence="6">The sequence shown here is derived from an EMBL/GenBank/DDBJ whole genome shotgun (WGS) entry which is preliminary data.</text>
</comment>
<evidence type="ECO:0000256" key="5">
    <source>
        <dbReference type="SAM" id="Phobius"/>
    </source>
</evidence>
<dbReference type="Gene3D" id="1.20.120.350">
    <property type="entry name" value="Voltage-gated potassium channels. Chain C"/>
    <property type="match status" value="1"/>
</dbReference>
<dbReference type="EMBL" id="NBCO01000003">
    <property type="protein sequence ID" value="ORC92361.1"/>
    <property type="molecule type" value="Genomic_DNA"/>
</dbReference>
<dbReference type="OrthoDB" id="429183at2759"/>
<evidence type="ECO:0000256" key="1">
    <source>
        <dbReference type="ARBA" id="ARBA00004141"/>
    </source>
</evidence>
<gene>
    <name evidence="6" type="ORF">TM35_000031140</name>
</gene>
<keyword evidence="4 5" id="KW-0472">Membrane</keyword>
<feature type="transmembrane region" description="Helical" evidence="5">
    <location>
        <begin position="96"/>
        <end position="115"/>
    </location>
</feature>
<dbReference type="AlphaFoldDB" id="A0A1X0P6B3"/>
<keyword evidence="7" id="KW-1185">Reference proteome</keyword>
<keyword evidence="3 5" id="KW-1133">Transmembrane helix</keyword>
<evidence type="ECO:0000313" key="7">
    <source>
        <dbReference type="Proteomes" id="UP000192257"/>
    </source>
</evidence>
<evidence type="ECO:0000313" key="6">
    <source>
        <dbReference type="EMBL" id="ORC92361.1"/>
    </source>
</evidence>
<dbReference type="Proteomes" id="UP000192257">
    <property type="component" value="Unassembled WGS sequence"/>
</dbReference>
<dbReference type="GO" id="GO:0016020">
    <property type="term" value="C:membrane"/>
    <property type="evidence" value="ECO:0007669"/>
    <property type="project" value="UniProtKB-SubCell"/>
</dbReference>
<comment type="subcellular location">
    <subcellularLocation>
        <location evidence="1">Membrane</location>
        <topology evidence="1">Multi-pass membrane protein</topology>
    </subcellularLocation>
</comment>
<dbReference type="InterPro" id="IPR027359">
    <property type="entry name" value="Volt_channel_dom_sf"/>
</dbReference>
<feature type="transmembrane region" description="Helical" evidence="5">
    <location>
        <begin position="39"/>
        <end position="55"/>
    </location>
</feature>
<dbReference type="PANTHER" id="PTHR38483:SF1">
    <property type="entry name" value="ION TRANSPORT DOMAIN-CONTAINING PROTEIN"/>
    <property type="match status" value="1"/>
</dbReference>
<proteinExistence type="predicted"/>
<keyword evidence="2 5" id="KW-0812">Transmembrane</keyword>
<evidence type="ECO:0000256" key="3">
    <source>
        <dbReference type="ARBA" id="ARBA00022989"/>
    </source>
</evidence>
<dbReference type="RefSeq" id="XP_028886427.1">
    <property type="nucleotide sequence ID" value="XM_029021881.1"/>
</dbReference>
<dbReference type="VEuPathDB" id="TriTrypDB:TM35_000031140"/>